<evidence type="ECO:0000313" key="2">
    <source>
        <dbReference type="EMBL" id="CAH0101424.1"/>
    </source>
</evidence>
<reference evidence="2" key="1">
    <citation type="submission" date="2021-11" db="EMBL/GenBank/DDBJ databases">
        <authorList>
            <person name="Schell T."/>
        </authorList>
    </citation>
    <scope>NUCLEOTIDE SEQUENCE</scope>
    <source>
        <strain evidence="2">M5</strain>
    </source>
</reference>
<evidence type="ECO:0008006" key="4">
    <source>
        <dbReference type="Google" id="ProtNLM"/>
    </source>
</evidence>
<evidence type="ECO:0000256" key="1">
    <source>
        <dbReference type="SAM" id="MobiDB-lite"/>
    </source>
</evidence>
<comment type="caution">
    <text evidence="2">The sequence shown here is derived from an EMBL/GenBank/DDBJ whole genome shotgun (WGS) entry which is preliminary data.</text>
</comment>
<organism evidence="2 3">
    <name type="scientific">Daphnia galeata</name>
    <dbReference type="NCBI Taxonomy" id="27404"/>
    <lineage>
        <taxon>Eukaryota</taxon>
        <taxon>Metazoa</taxon>
        <taxon>Ecdysozoa</taxon>
        <taxon>Arthropoda</taxon>
        <taxon>Crustacea</taxon>
        <taxon>Branchiopoda</taxon>
        <taxon>Diplostraca</taxon>
        <taxon>Cladocera</taxon>
        <taxon>Anomopoda</taxon>
        <taxon>Daphniidae</taxon>
        <taxon>Daphnia</taxon>
    </lineage>
</organism>
<dbReference type="InterPro" id="IPR006825">
    <property type="entry name" value="Eclosion"/>
</dbReference>
<evidence type="ECO:0000313" key="3">
    <source>
        <dbReference type="Proteomes" id="UP000789390"/>
    </source>
</evidence>
<dbReference type="GO" id="GO:0008255">
    <property type="term" value="F:ecdysis-triggering hormone activity"/>
    <property type="evidence" value="ECO:0007669"/>
    <property type="project" value="InterPro"/>
</dbReference>
<proteinExistence type="predicted"/>
<sequence length="109" mass="12019">MNGTTSRTRTCQQQQQSGITTATTTTQSGQKMSTMAMMTLLIWLAMTVDVAQPADTLYLCMKNCEQCKSMYGAYFEGDLCAKSCFRLKGAFIPDCIDVASIGQFLNKNE</sequence>
<protein>
    <recommendedName>
        <fullName evidence="4">Eclosion hormone</fullName>
    </recommendedName>
</protein>
<feature type="region of interest" description="Disordered" evidence="1">
    <location>
        <begin position="1"/>
        <end position="30"/>
    </location>
</feature>
<dbReference type="Pfam" id="PF04736">
    <property type="entry name" value="Eclosion"/>
    <property type="match status" value="1"/>
</dbReference>
<dbReference type="EMBL" id="CAKKLH010000057">
    <property type="protein sequence ID" value="CAH0101424.1"/>
    <property type="molecule type" value="Genomic_DNA"/>
</dbReference>
<accession>A0A8J2RI10</accession>
<keyword evidence="3" id="KW-1185">Reference proteome</keyword>
<dbReference type="Proteomes" id="UP000789390">
    <property type="component" value="Unassembled WGS sequence"/>
</dbReference>
<name>A0A8J2RI10_9CRUS</name>
<dbReference type="OrthoDB" id="6432957at2759"/>
<dbReference type="GO" id="GO:0018990">
    <property type="term" value="P:ecdysis, chitin-based cuticle"/>
    <property type="evidence" value="ECO:0007669"/>
    <property type="project" value="InterPro"/>
</dbReference>
<dbReference type="GO" id="GO:0007218">
    <property type="term" value="P:neuropeptide signaling pathway"/>
    <property type="evidence" value="ECO:0007669"/>
    <property type="project" value="InterPro"/>
</dbReference>
<gene>
    <name evidence="2" type="ORF">DGAL_LOCUS3756</name>
</gene>
<dbReference type="AlphaFoldDB" id="A0A8J2RI10"/>